<dbReference type="AlphaFoldDB" id="A0A1G2DF90"/>
<dbReference type="Proteomes" id="UP000178534">
    <property type="component" value="Unassembled WGS sequence"/>
</dbReference>
<dbReference type="STRING" id="1798665.A2942_00795"/>
<gene>
    <name evidence="2" type="ORF">A2942_00795</name>
</gene>
<feature type="transmembrane region" description="Helical" evidence="1">
    <location>
        <begin position="12"/>
        <end position="30"/>
    </location>
</feature>
<protein>
    <submittedName>
        <fullName evidence="2">Uncharacterized protein</fullName>
    </submittedName>
</protein>
<name>A0A1G2DF90_9BACT</name>
<reference evidence="2 3" key="1">
    <citation type="journal article" date="2016" name="Nat. Commun.">
        <title>Thousands of microbial genomes shed light on interconnected biogeochemical processes in an aquifer system.</title>
        <authorList>
            <person name="Anantharaman K."/>
            <person name="Brown C.T."/>
            <person name="Hug L.A."/>
            <person name="Sharon I."/>
            <person name="Castelle C.J."/>
            <person name="Probst A.J."/>
            <person name="Thomas B.C."/>
            <person name="Singh A."/>
            <person name="Wilkins M.J."/>
            <person name="Karaoz U."/>
            <person name="Brodie E.L."/>
            <person name="Williams K.H."/>
            <person name="Hubbard S.S."/>
            <person name="Banfield J.F."/>
        </authorList>
    </citation>
    <scope>NUCLEOTIDE SEQUENCE [LARGE SCALE GENOMIC DNA]</scope>
</reference>
<sequence>MRFQTFKHKNVVASAVIAFCVLLIAVVLKYQQNKPFSEQVRTAQILPSVQETNEIDTDRDGLADWKEKLYGSDYKNVDTDYDGTKDGEEVRLGRNPVVTNTAGKGYPPNDRMNNFTDTPAVTTNDMTELKKEFFAKYLAEGSKNIKETTFRNLIAAVDTRAFMPQQEIVNLNISSDNSPEAVKTYLNAFGLLIKKYTSNPGRQSEDTVIQNAITQKGINTRTELQLFSVMYKNFAKDLLLLRVPSLLAQAHLSIVNGYEGMGAGLLALGNIQSDPMNGTAGYEAYLKYRLDVTNGYVLIVRYVAGEQISFVASEPGYPFYWNTVANKTAPTE</sequence>
<evidence type="ECO:0000313" key="2">
    <source>
        <dbReference type="EMBL" id="OGZ11540.1"/>
    </source>
</evidence>
<organism evidence="2 3">
    <name type="scientific">Candidatus Lloydbacteria bacterium RIFCSPLOWO2_01_FULL_50_20</name>
    <dbReference type="NCBI Taxonomy" id="1798665"/>
    <lineage>
        <taxon>Bacteria</taxon>
        <taxon>Candidatus Lloydiibacteriota</taxon>
    </lineage>
</organism>
<keyword evidence="1" id="KW-0472">Membrane</keyword>
<evidence type="ECO:0000256" key="1">
    <source>
        <dbReference type="SAM" id="Phobius"/>
    </source>
</evidence>
<dbReference type="EMBL" id="MHLP01000036">
    <property type="protein sequence ID" value="OGZ11540.1"/>
    <property type="molecule type" value="Genomic_DNA"/>
</dbReference>
<keyword evidence="1" id="KW-1133">Transmembrane helix</keyword>
<accession>A0A1G2DF90</accession>
<evidence type="ECO:0000313" key="3">
    <source>
        <dbReference type="Proteomes" id="UP000178534"/>
    </source>
</evidence>
<comment type="caution">
    <text evidence="2">The sequence shown here is derived from an EMBL/GenBank/DDBJ whole genome shotgun (WGS) entry which is preliminary data.</text>
</comment>
<keyword evidence="1" id="KW-0812">Transmembrane</keyword>
<proteinExistence type="predicted"/>